<keyword evidence="1 3" id="KW-0547">Nucleotide-binding</keyword>
<evidence type="ECO:0000256" key="3">
    <source>
        <dbReference type="PROSITE-ProRule" id="PRU10141"/>
    </source>
</evidence>
<evidence type="ECO:0000313" key="8">
    <source>
        <dbReference type="Proteomes" id="UP000027222"/>
    </source>
</evidence>
<protein>
    <recommendedName>
        <fullName evidence="6">Protein kinase domain-containing protein</fullName>
    </recommendedName>
</protein>
<dbReference type="EMBL" id="KL142380">
    <property type="protein sequence ID" value="KDR75801.1"/>
    <property type="molecule type" value="Genomic_DNA"/>
</dbReference>
<name>A0A067SY28_GALM3</name>
<accession>A0A067SY28</accession>
<dbReference type="GO" id="GO:0004674">
    <property type="term" value="F:protein serine/threonine kinase activity"/>
    <property type="evidence" value="ECO:0007669"/>
    <property type="project" value="UniProtKB-KW"/>
</dbReference>
<dbReference type="SMART" id="SM00220">
    <property type="entry name" value="S_TKc"/>
    <property type="match status" value="1"/>
</dbReference>
<dbReference type="PANTHER" id="PTHR44167">
    <property type="entry name" value="OVARIAN-SPECIFIC SERINE/THREONINE-PROTEIN KINASE LOK-RELATED"/>
    <property type="match status" value="1"/>
</dbReference>
<gene>
    <name evidence="7" type="ORF">GALMADRAFT_97693</name>
</gene>
<dbReference type="InterPro" id="IPR008271">
    <property type="entry name" value="Ser/Thr_kinase_AS"/>
</dbReference>
<dbReference type="InterPro" id="IPR017441">
    <property type="entry name" value="Protein_kinase_ATP_BS"/>
</dbReference>
<keyword evidence="8" id="KW-1185">Reference proteome</keyword>
<organism evidence="7 8">
    <name type="scientific">Galerina marginata (strain CBS 339.88)</name>
    <dbReference type="NCBI Taxonomy" id="685588"/>
    <lineage>
        <taxon>Eukaryota</taxon>
        <taxon>Fungi</taxon>
        <taxon>Dikarya</taxon>
        <taxon>Basidiomycota</taxon>
        <taxon>Agaricomycotina</taxon>
        <taxon>Agaricomycetes</taxon>
        <taxon>Agaricomycetidae</taxon>
        <taxon>Agaricales</taxon>
        <taxon>Agaricineae</taxon>
        <taxon>Strophariaceae</taxon>
        <taxon>Galerina</taxon>
    </lineage>
</organism>
<evidence type="ECO:0000256" key="4">
    <source>
        <dbReference type="RuleBase" id="RU000304"/>
    </source>
</evidence>
<dbReference type="Gene3D" id="1.10.510.10">
    <property type="entry name" value="Transferase(Phosphotransferase) domain 1"/>
    <property type="match status" value="1"/>
</dbReference>
<evidence type="ECO:0000313" key="7">
    <source>
        <dbReference type="EMBL" id="KDR75801.1"/>
    </source>
</evidence>
<feature type="compositionally biased region" description="Polar residues" evidence="5">
    <location>
        <begin position="294"/>
        <end position="309"/>
    </location>
</feature>
<dbReference type="CDD" id="cd14008">
    <property type="entry name" value="STKc_LKB1_CaMKK"/>
    <property type="match status" value="1"/>
</dbReference>
<dbReference type="PROSITE" id="PS50011">
    <property type="entry name" value="PROTEIN_KINASE_DOM"/>
    <property type="match status" value="1"/>
</dbReference>
<keyword evidence="4" id="KW-0418">Kinase</keyword>
<dbReference type="PROSITE" id="PS00107">
    <property type="entry name" value="PROTEIN_KINASE_ATP"/>
    <property type="match status" value="1"/>
</dbReference>
<dbReference type="Gene3D" id="3.30.200.20">
    <property type="entry name" value="Phosphorylase Kinase, domain 1"/>
    <property type="match status" value="1"/>
</dbReference>
<proteinExistence type="inferred from homology"/>
<keyword evidence="4" id="KW-0808">Transferase</keyword>
<dbReference type="GO" id="GO:0044773">
    <property type="term" value="P:mitotic DNA damage checkpoint signaling"/>
    <property type="evidence" value="ECO:0007669"/>
    <property type="project" value="TreeGrafter"/>
</dbReference>
<dbReference type="HOGENOM" id="CLU_000288_63_0_1"/>
<feature type="region of interest" description="Disordered" evidence="5">
    <location>
        <begin position="1"/>
        <end position="39"/>
    </location>
</feature>
<dbReference type="STRING" id="685588.A0A067SY28"/>
<dbReference type="AlphaFoldDB" id="A0A067SY28"/>
<dbReference type="Proteomes" id="UP000027222">
    <property type="component" value="Unassembled WGS sequence"/>
</dbReference>
<keyword evidence="4" id="KW-0723">Serine/threonine-protein kinase</keyword>
<reference evidence="8" key="1">
    <citation type="journal article" date="2014" name="Proc. Natl. Acad. Sci. U.S.A.">
        <title>Extensive sampling of basidiomycete genomes demonstrates inadequacy of the white-rot/brown-rot paradigm for wood decay fungi.</title>
        <authorList>
            <person name="Riley R."/>
            <person name="Salamov A.A."/>
            <person name="Brown D.W."/>
            <person name="Nagy L.G."/>
            <person name="Floudas D."/>
            <person name="Held B.W."/>
            <person name="Levasseur A."/>
            <person name="Lombard V."/>
            <person name="Morin E."/>
            <person name="Otillar R."/>
            <person name="Lindquist E.A."/>
            <person name="Sun H."/>
            <person name="LaButti K.M."/>
            <person name="Schmutz J."/>
            <person name="Jabbour D."/>
            <person name="Luo H."/>
            <person name="Baker S.E."/>
            <person name="Pisabarro A.G."/>
            <person name="Walton J.D."/>
            <person name="Blanchette R.A."/>
            <person name="Henrissat B."/>
            <person name="Martin F."/>
            <person name="Cullen D."/>
            <person name="Hibbett D.S."/>
            <person name="Grigoriev I.V."/>
        </authorList>
    </citation>
    <scope>NUCLEOTIDE SEQUENCE [LARGE SCALE GENOMIC DNA]</scope>
    <source>
        <strain evidence="8">CBS 339.88</strain>
    </source>
</reference>
<dbReference type="InterPro" id="IPR000719">
    <property type="entry name" value="Prot_kinase_dom"/>
</dbReference>
<feature type="binding site" evidence="3">
    <location>
        <position position="77"/>
    </location>
    <ligand>
        <name>ATP</name>
        <dbReference type="ChEBI" id="CHEBI:30616"/>
    </ligand>
</feature>
<sequence>MQSSQGLGDGYKSFPDLPPFDPQEPVRTTTVLEHSSSRRRRLNQYIRGEKVGKGKHGDVYVCRTEETGGYYMACAVKAVRRTNPRDKMKLLRRNYQQESHDGQPLVNSTMNSIRKEIAVMRKCRHANIVRLVEVIDDPRDEKIYIIMELLSGGPVEWSDDEHHPILMIQQTRRIIRDTVLGLEYLHHEGIIHRDIKPANILYTRDRRTVKIIDFGVAHYIPTTSKSRQGKAKAVEQDLRDDSYGIDSTLFPKSDLRKRAGTPSFLAPEVVWVSPEGLDISPSPSYDDISPGLGDSSSYQTATTLSTPTPRQRPPITKSIDVWSLGVTFYCLLFGHTPFTVPISANENVHHSEFVLYNQILSTDWPVDDYMGADHIFTGGRHPPVSDFESYSIIQLLERMLQKNPKHRIDLLELKAHPWLLKDVENPKEWLRITSPGPVGETTKPVSNWVKTASKKFLKLIPGNR</sequence>
<dbReference type="PROSITE" id="PS00108">
    <property type="entry name" value="PROTEIN_KINASE_ST"/>
    <property type="match status" value="1"/>
</dbReference>
<dbReference type="InterPro" id="IPR011009">
    <property type="entry name" value="Kinase-like_dom_sf"/>
</dbReference>
<evidence type="ECO:0000256" key="2">
    <source>
        <dbReference type="ARBA" id="ARBA00022840"/>
    </source>
</evidence>
<dbReference type="SUPFAM" id="SSF56112">
    <property type="entry name" value="Protein kinase-like (PK-like)"/>
    <property type="match status" value="1"/>
</dbReference>
<evidence type="ECO:0000259" key="6">
    <source>
        <dbReference type="PROSITE" id="PS50011"/>
    </source>
</evidence>
<evidence type="ECO:0000256" key="5">
    <source>
        <dbReference type="SAM" id="MobiDB-lite"/>
    </source>
</evidence>
<feature type="region of interest" description="Disordered" evidence="5">
    <location>
        <begin position="282"/>
        <end position="312"/>
    </location>
</feature>
<dbReference type="GO" id="GO:0005634">
    <property type="term" value="C:nucleus"/>
    <property type="evidence" value="ECO:0007669"/>
    <property type="project" value="TreeGrafter"/>
</dbReference>
<dbReference type="PANTHER" id="PTHR44167:SF24">
    <property type="entry name" value="SERINE_THREONINE-PROTEIN KINASE CHK2"/>
    <property type="match status" value="1"/>
</dbReference>
<keyword evidence="2 3" id="KW-0067">ATP-binding</keyword>
<feature type="domain" description="Protein kinase" evidence="6">
    <location>
        <begin position="45"/>
        <end position="419"/>
    </location>
</feature>
<comment type="similarity">
    <text evidence="4">Belongs to the protein kinase superfamily.</text>
</comment>
<dbReference type="OrthoDB" id="68483at2759"/>
<dbReference type="GO" id="GO:0005524">
    <property type="term" value="F:ATP binding"/>
    <property type="evidence" value="ECO:0007669"/>
    <property type="project" value="UniProtKB-UniRule"/>
</dbReference>
<dbReference type="Pfam" id="PF00069">
    <property type="entry name" value="Pkinase"/>
    <property type="match status" value="2"/>
</dbReference>
<evidence type="ECO:0000256" key="1">
    <source>
        <dbReference type="ARBA" id="ARBA00022741"/>
    </source>
</evidence>